<feature type="region of interest" description="Disordered" evidence="1">
    <location>
        <begin position="191"/>
        <end position="238"/>
    </location>
</feature>
<accession>A0A5B0LN14</accession>
<organism evidence="2 3">
    <name type="scientific">Puccinia graminis f. sp. tritici</name>
    <dbReference type="NCBI Taxonomy" id="56615"/>
    <lineage>
        <taxon>Eukaryota</taxon>
        <taxon>Fungi</taxon>
        <taxon>Dikarya</taxon>
        <taxon>Basidiomycota</taxon>
        <taxon>Pucciniomycotina</taxon>
        <taxon>Pucciniomycetes</taxon>
        <taxon>Pucciniales</taxon>
        <taxon>Pucciniaceae</taxon>
        <taxon>Puccinia</taxon>
    </lineage>
</organism>
<dbReference type="OrthoDB" id="2505272at2759"/>
<keyword evidence="3" id="KW-1185">Reference proteome</keyword>
<comment type="caution">
    <text evidence="2">The sequence shown here is derived from an EMBL/GenBank/DDBJ whole genome shotgun (WGS) entry which is preliminary data.</text>
</comment>
<evidence type="ECO:0000313" key="2">
    <source>
        <dbReference type="EMBL" id="KAA1066317.1"/>
    </source>
</evidence>
<reference evidence="2 3" key="1">
    <citation type="submission" date="2019-05" db="EMBL/GenBank/DDBJ databases">
        <title>Emergence of the Ug99 lineage of the wheat stem rust pathogen through somatic hybridization.</title>
        <authorList>
            <person name="Li F."/>
            <person name="Upadhyaya N.M."/>
            <person name="Sperschneider J."/>
            <person name="Matny O."/>
            <person name="Nguyen-Phuc H."/>
            <person name="Mago R."/>
            <person name="Raley C."/>
            <person name="Miller M.E."/>
            <person name="Silverstein K.A.T."/>
            <person name="Henningsen E."/>
            <person name="Hirsch C.D."/>
            <person name="Visser B."/>
            <person name="Pretorius Z.A."/>
            <person name="Steffenson B.J."/>
            <person name="Schwessinger B."/>
            <person name="Dodds P.N."/>
            <person name="Figueroa M."/>
        </authorList>
    </citation>
    <scope>NUCLEOTIDE SEQUENCE [LARGE SCALE GENOMIC DNA]</scope>
    <source>
        <strain evidence="2">21-0</strain>
    </source>
</reference>
<feature type="region of interest" description="Disordered" evidence="1">
    <location>
        <begin position="538"/>
        <end position="576"/>
    </location>
</feature>
<dbReference type="AlphaFoldDB" id="A0A5B0LN14"/>
<sequence length="576" mass="64456">MSGQINISAPAKTYITDRHCLRIHPLPPPIVGHLTGLTCPECPINSTSQLRYHPPRFPNPANINWQCHEPDSHHRNGKGYIRTLNLEHLINNIRAVNAGARPSSAPGSLSGLLNISNEAPDHMKAKSTGRLCPGYLGKTGATHHSSIKSNMKCSHKLCLSCCQMGQRVHHLTCNFKAHLYTPYSLGNSSVTSPPIRSVGPSPQPSGSIRGPSMELQFPQPTASNSSSHKQIQSAQANRTVTATLTPSQLFEYHQNLQAVELLAKSRESAKRMALHTIWIKLWTKESQIVLDRCRKASSHTDHWESEIQISLAPTCTSTYPLRPRKLLVRLEHVEDHHCTGLQDAILKMATEGPYEPLTTPARCILASQPSTPIKTSEMRSSGRVDFQQLTNLQKPWLTETNTYHDNPESPQSSLLPSPSKLYSINSDITCLGSSLQANSAPDLQLKSNSKWPDSRVLLRQTLRWHASSQSKGNPWDPWYEIFGEMYAYGHTTVYRVRKWIKLVGKDKLELHLQDNPSLTLIEARQMYFTEWLDTRNAGGKAKNQAKRKREGQGEEVEKPKKHKVDHTDSDVEIVGN</sequence>
<dbReference type="EMBL" id="VSWC01000196">
    <property type="protein sequence ID" value="KAA1066317.1"/>
    <property type="molecule type" value="Genomic_DNA"/>
</dbReference>
<proteinExistence type="predicted"/>
<evidence type="ECO:0000256" key="1">
    <source>
        <dbReference type="SAM" id="MobiDB-lite"/>
    </source>
</evidence>
<evidence type="ECO:0000313" key="3">
    <source>
        <dbReference type="Proteomes" id="UP000324748"/>
    </source>
</evidence>
<gene>
    <name evidence="2" type="ORF">PGT21_028311</name>
</gene>
<dbReference type="Proteomes" id="UP000324748">
    <property type="component" value="Unassembled WGS sequence"/>
</dbReference>
<feature type="compositionally biased region" description="Polar residues" evidence="1">
    <location>
        <begin position="218"/>
        <end position="238"/>
    </location>
</feature>
<protein>
    <submittedName>
        <fullName evidence="2">Uncharacterized protein</fullName>
    </submittedName>
</protein>
<name>A0A5B0LN14_PUCGR</name>